<evidence type="ECO:0000313" key="2">
    <source>
        <dbReference type="EMBL" id="KAG0015140.1"/>
    </source>
</evidence>
<feature type="region of interest" description="Disordered" evidence="1">
    <location>
        <begin position="251"/>
        <end position="273"/>
    </location>
</feature>
<evidence type="ECO:0000256" key="1">
    <source>
        <dbReference type="SAM" id="MobiDB-lite"/>
    </source>
</evidence>
<accession>A0A9P6T017</accession>
<evidence type="ECO:0000313" key="3">
    <source>
        <dbReference type="Proteomes" id="UP000703661"/>
    </source>
</evidence>
<gene>
    <name evidence="2" type="ORF">BGZ80_010029</name>
</gene>
<keyword evidence="3" id="KW-1185">Reference proteome</keyword>
<dbReference type="Proteomes" id="UP000703661">
    <property type="component" value="Unassembled WGS sequence"/>
</dbReference>
<protein>
    <submittedName>
        <fullName evidence="2">Uncharacterized protein</fullName>
    </submittedName>
</protein>
<dbReference type="EMBL" id="JAAAID010000656">
    <property type="protein sequence ID" value="KAG0015140.1"/>
    <property type="molecule type" value="Genomic_DNA"/>
</dbReference>
<reference evidence="2" key="1">
    <citation type="journal article" date="2020" name="Fungal Divers.">
        <title>Resolving the Mortierellaceae phylogeny through synthesis of multi-gene phylogenetics and phylogenomics.</title>
        <authorList>
            <person name="Vandepol N."/>
            <person name="Liber J."/>
            <person name="Desiro A."/>
            <person name="Na H."/>
            <person name="Kennedy M."/>
            <person name="Barry K."/>
            <person name="Grigoriev I.V."/>
            <person name="Miller A.N."/>
            <person name="O'Donnell K."/>
            <person name="Stajich J.E."/>
            <person name="Bonito G."/>
        </authorList>
    </citation>
    <scope>NUCLEOTIDE SEQUENCE</scope>
    <source>
        <strain evidence="2">NRRL 2769</strain>
    </source>
</reference>
<sequence>MDSQQQQQQLECIRQNVKEQQSISGVGWNQVNSVNVHRPLIYTQPQQGPVSTQTQEIPQLGRQLIQTASLGSPDQKPEQRLQQYPQPMKIEPMDDDAFDSSLAMVLDDHLTLMDHFNMIPEVEAYSNNPTLTIMPQFKQENSTISSRFPGTVSKSLPSGNVAFGQLAPGSNTTTVNTNNDIKHDLKSNNDLMFYFDTSEILRPESTLNQNPSFTYADHNVLQIKAEPGLLQRQQHQQTQSSMSHYALERQHPFDPSPMLEQQQQPQCDRQSFDHGNSALSADYCYRPLQ</sequence>
<feature type="compositionally biased region" description="Polar residues" evidence="1">
    <location>
        <begin position="259"/>
        <end position="273"/>
    </location>
</feature>
<organism evidence="2 3">
    <name type="scientific">Entomortierella chlamydospora</name>
    <dbReference type="NCBI Taxonomy" id="101097"/>
    <lineage>
        <taxon>Eukaryota</taxon>
        <taxon>Fungi</taxon>
        <taxon>Fungi incertae sedis</taxon>
        <taxon>Mucoromycota</taxon>
        <taxon>Mortierellomycotina</taxon>
        <taxon>Mortierellomycetes</taxon>
        <taxon>Mortierellales</taxon>
        <taxon>Mortierellaceae</taxon>
        <taxon>Entomortierella</taxon>
    </lineage>
</organism>
<comment type="caution">
    <text evidence="2">The sequence shown here is derived from an EMBL/GenBank/DDBJ whole genome shotgun (WGS) entry which is preliminary data.</text>
</comment>
<dbReference type="AlphaFoldDB" id="A0A9P6T017"/>
<name>A0A9P6T017_9FUNG</name>
<proteinExistence type="predicted"/>